<gene>
    <name evidence="1" type="ORF">C8D97_103272</name>
</gene>
<dbReference type="OrthoDB" id="8778913at2"/>
<name>A0A316FZ74_9GAMM</name>
<dbReference type="Proteomes" id="UP000245790">
    <property type="component" value="Unassembled WGS sequence"/>
</dbReference>
<proteinExistence type="predicted"/>
<organism evidence="1 2">
    <name type="scientific">Pleionea mediterranea</name>
    <dbReference type="NCBI Taxonomy" id="523701"/>
    <lineage>
        <taxon>Bacteria</taxon>
        <taxon>Pseudomonadati</taxon>
        <taxon>Pseudomonadota</taxon>
        <taxon>Gammaproteobacteria</taxon>
        <taxon>Oceanospirillales</taxon>
        <taxon>Pleioneaceae</taxon>
        <taxon>Pleionea</taxon>
    </lineage>
</organism>
<keyword evidence="2" id="KW-1185">Reference proteome</keyword>
<sequence length="249" mass="29179">MNFKVIMQNDKTIELEAFCELCDSIGPILEPSDYKPILDAFHSLSNNKDLLTDFLHRELMDLENFQKNSSYNIQSLLVAEREHYDIRINFWPRPEDFSIQKEFSESYFAYNFPHDHNFHFLTVGYYGPGYSTDIYTYEYEQALATKGAPVNANYVGRFTLDKGSLMIYEASKHIHTQFAPDDFSISINLLPKQKCTKSQYAFKIEDEKVYFDHVVSQGSPLNEMERYVDHLQDSELTSLFENYRTKQLA</sequence>
<dbReference type="RefSeq" id="WP_109762716.1">
    <property type="nucleotide sequence ID" value="NZ_QGGU01000003.1"/>
</dbReference>
<evidence type="ECO:0000313" key="1">
    <source>
        <dbReference type="EMBL" id="PWK53445.1"/>
    </source>
</evidence>
<dbReference type="AlphaFoldDB" id="A0A316FZ74"/>
<protein>
    <submittedName>
        <fullName evidence="1">Uncharacterized protein</fullName>
    </submittedName>
</protein>
<evidence type="ECO:0000313" key="2">
    <source>
        <dbReference type="Proteomes" id="UP000245790"/>
    </source>
</evidence>
<comment type="caution">
    <text evidence="1">The sequence shown here is derived from an EMBL/GenBank/DDBJ whole genome shotgun (WGS) entry which is preliminary data.</text>
</comment>
<reference evidence="1 2" key="1">
    <citation type="submission" date="2018-05" db="EMBL/GenBank/DDBJ databases">
        <title>Genomic Encyclopedia of Type Strains, Phase IV (KMG-IV): sequencing the most valuable type-strain genomes for metagenomic binning, comparative biology and taxonomic classification.</title>
        <authorList>
            <person name="Goeker M."/>
        </authorList>
    </citation>
    <scope>NUCLEOTIDE SEQUENCE [LARGE SCALE GENOMIC DNA]</scope>
    <source>
        <strain evidence="1 2">DSM 25350</strain>
    </source>
</reference>
<dbReference type="EMBL" id="QGGU01000003">
    <property type="protein sequence ID" value="PWK53445.1"/>
    <property type="molecule type" value="Genomic_DNA"/>
</dbReference>
<accession>A0A316FZ74</accession>